<comment type="caution">
    <text evidence="2">The sequence shown here is derived from an EMBL/GenBank/DDBJ whole genome shotgun (WGS) entry which is preliminary data.</text>
</comment>
<organism evidence="2 3">
    <name type="scientific">Undibacterium danionis</name>
    <dbReference type="NCBI Taxonomy" id="1812100"/>
    <lineage>
        <taxon>Bacteria</taxon>
        <taxon>Pseudomonadati</taxon>
        <taxon>Pseudomonadota</taxon>
        <taxon>Betaproteobacteria</taxon>
        <taxon>Burkholderiales</taxon>
        <taxon>Oxalobacteraceae</taxon>
        <taxon>Undibacterium</taxon>
    </lineage>
</organism>
<accession>A0ABV6IEG2</accession>
<evidence type="ECO:0000256" key="1">
    <source>
        <dbReference type="SAM" id="SignalP"/>
    </source>
</evidence>
<evidence type="ECO:0000313" key="3">
    <source>
        <dbReference type="Proteomes" id="UP001589844"/>
    </source>
</evidence>
<protein>
    <submittedName>
        <fullName evidence="2">Uncharacterized protein</fullName>
    </submittedName>
</protein>
<sequence length="244" mass="25531">MIAQQSFKSAYICLITSLIAGVATPAIADTKFTQLKNLNQSEFHKLATDLTAVSSYKAVTPATPLGITGFDIGGELSSTQLDNSAVWKKAGADVSSLYIPKIHVHKGLPFNIDVGASLSAVPDSDIKLFGAEARYALIEGGVAIPAVSIRGAYTKLSGVSQLSSNTKSVELLASKGFVMFTPYVGIGRVWGAVTPNVGGLQKVSPTANKLFAGINANLGLVNLGAELDRTGDNDTISVKVGFRW</sequence>
<evidence type="ECO:0000313" key="2">
    <source>
        <dbReference type="EMBL" id="MFC0350214.1"/>
    </source>
</evidence>
<proteinExistence type="predicted"/>
<name>A0ABV6IEG2_9BURK</name>
<feature type="signal peptide" evidence="1">
    <location>
        <begin position="1"/>
        <end position="28"/>
    </location>
</feature>
<gene>
    <name evidence="2" type="ORF">ACFFJH_10385</name>
</gene>
<reference evidence="2 3" key="1">
    <citation type="submission" date="2024-09" db="EMBL/GenBank/DDBJ databases">
        <authorList>
            <person name="Sun Q."/>
            <person name="Mori K."/>
        </authorList>
    </citation>
    <scope>NUCLEOTIDE SEQUENCE [LARGE SCALE GENOMIC DNA]</scope>
    <source>
        <strain evidence="2 3">CCM 8677</strain>
    </source>
</reference>
<dbReference type="EMBL" id="JBHLXJ010000009">
    <property type="protein sequence ID" value="MFC0350214.1"/>
    <property type="molecule type" value="Genomic_DNA"/>
</dbReference>
<keyword evidence="1" id="KW-0732">Signal</keyword>
<dbReference type="RefSeq" id="WP_390212245.1">
    <property type="nucleotide sequence ID" value="NZ_JBHLXJ010000009.1"/>
</dbReference>
<keyword evidence="3" id="KW-1185">Reference proteome</keyword>
<feature type="chain" id="PRO_5045651734" evidence="1">
    <location>
        <begin position="29"/>
        <end position="244"/>
    </location>
</feature>
<dbReference type="Proteomes" id="UP001589844">
    <property type="component" value="Unassembled WGS sequence"/>
</dbReference>